<evidence type="ECO:0000259" key="9">
    <source>
        <dbReference type="SMART" id="SM00645"/>
    </source>
</evidence>
<dbReference type="InterPro" id="IPR013128">
    <property type="entry name" value="Peptidase_C1A"/>
</dbReference>
<name>A0A1W7RAU0_9SCOR</name>
<comment type="similarity">
    <text evidence="1">Belongs to the peptidase C1 family.</text>
</comment>
<dbReference type="PROSITE" id="PS00640">
    <property type="entry name" value="THIOL_PROTEASE_ASN"/>
    <property type="match status" value="1"/>
</dbReference>
<dbReference type="Gene3D" id="3.90.70.10">
    <property type="entry name" value="Cysteine proteinases"/>
    <property type="match status" value="1"/>
</dbReference>
<evidence type="ECO:0000256" key="2">
    <source>
        <dbReference type="ARBA" id="ARBA00022670"/>
    </source>
</evidence>
<feature type="chain" id="PRO_5018754789" evidence="8">
    <location>
        <begin position="17"/>
        <end position="339"/>
    </location>
</feature>
<evidence type="ECO:0000256" key="6">
    <source>
        <dbReference type="ARBA" id="ARBA00023145"/>
    </source>
</evidence>
<keyword evidence="3 8" id="KW-0732">Signal</keyword>
<dbReference type="PANTHER" id="PTHR12411">
    <property type="entry name" value="CYSTEINE PROTEASE FAMILY C1-RELATED"/>
    <property type="match status" value="1"/>
</dbReference>
<protein>
    <submittedName>
        <fullName evidence="10">Cathepsin B</fullName>
    </submittedName>
</protein>
<accession>A0A1W7RAU0</accession>
<keyword evidence="2" id="KW-0645">Protease</keyword>
<evidence type="ECO:0000256" key="4">
    <source>
        <dbReference type="ARBA" id="ARBA00022801"/>
    </source>
</evidence>
<dbReference type="Pfam" id="PF00112">
    <property type="entry name" value="Peptidase_C1"/>
    <property type="match status" value="1"/>
</dbReference>
<dbReference type="PROSITE" id="PS00139">
    <property type="entry name" value="THIOL_PROTEASE_CYS"/>
    <property type="match status" value="1"/>
</dbReference>
<dbReference type="InterPro" id="IPR038765">
    <property type="entry name" value="Papain-like_cys_pep_sf"/>
</dbReference>
<keyword evidence="4" id="KW-0378">Hydrolase</keyword>
<evidence type="ECO:0000256" key="8">
    <source>
        <dbReference type="SAM" id="SignalP"/>
    </source>
</evidence>
<dbReference type="InterPro" id="IPR000668">
    <property type="entry name" value="Peptidase_C1A_C"/>
</dbReference>
<dbReference type="PRINTS" id="PR00705">
    <property type="entry name" value="PAPAIN"/>
</dbReference>
<keyword evidence="7" id="KW-1015">Disulfide bond</keyword>
<dbReference type="FunFam" id="3.90.70.10:FF:000031">
    <property type="entry name" value="Cathepsin B"/>
    <property type="match status" value="1"/>
</dbReference>
<reference evidence="10" key="1">
    <citation type="submission" date="2016-11" db="EMBL/GenBank/DDBJ databases">
        <title>Venom-gland transcriptomics and venom proteomics of the black-back scorpion (Hadrurus spadix) reveal detectability challenges and an unexplored realm of animal toxin diversity.</title>
        <authorList>
            <person name="Rokyta D.R."/>
            <person name="Ward M.J."/>
        </authorList>
    </citation>
    <scope>NUCLEOTIDE SEQUENCE</scope>
    <source>
        <tissue evidence="10">Venom gland</tissue>
    </source>
</reference>
<feature type="domain" description="Peptidase C1A papain C-terminal" evidence="9">
    <location>
        <begin position="82"/>
        <end position="330"/>
    </location>
</feature>
<dbReference type="SMART" id="SM00645">
    <property type="entry name" value="Pept_C1"/>
    <property type="match status" value="1"/>
</dbReference>
<dbReference type="InterPro" id="IPR012599">
    <property type="entry name" value="Propeptide_C1A"/>
</dbReference>
<keyword evidence="5" id="KW-0788">Thiol protease</keyword>
<dbReference type="PROSITE" id="PS00639">
    <property type="entry name" value="THIOL_PROTEASE_HIS"/>
    <property type="match status" value="1"/>
</dbReference>
<dbReference type="CDD" id="cd02620">
    <property type="entry name" value="Peptidase_C1A_CathepsinB"/>
    <property type="match status" value="1"/>
</dbReference>
<feature type="signal peptide" evidence="8">
    <location>
        <begin position="1"/>
        <end position="16"/>
    </location>
</feature>
<evidence type="ECO:0000313" key="10">
    <source>
        <dbReference type="EMBL" id="JAV48254.1"/>
    </source>
</evidence>
<dbReference type="InterPro" id="IPR000169">
    <property type="entry name" value="Pept_cys_AS"/>
</dbReference>
<dbReference type="GO" id="GO:0006508">
    <property type="term" value="P:proteolysis"/>
    <property type="evidence" value="ECO:0007669"/>
    <property type="project" value="UniProtKB-KW"/>
</dbReference>
<keyword evidence="6" id="KW-0865">Zymogen</keyword>
<dbReference type="EMBL" id="GFAH01000135">
    <property type="protein sequence ID" value="JAV48254.1"/>
    <property type="molecule type" value="Transcribed_RNA"/>
</dbReference>
<evidence type="ECO:0000256" key="1">
    <source>
        <dbReference type="ARBA" id="ARBA00008455"/>
    </source>
</evidence>
<evidence type="ECO:0000256" key="5">
    <source>
        <dbReference type="ARBA" id="ARBA00022807"/>
    </source>
</evidence>
<sequence length="339" mass="37404">MKIVLALFALLGFTSAKFVIPTSIDPLSQKMIDYINYMNTTWKAGKNFEGVSMKYIRGLMGVHPDSKKYRLPEYTIKVAANIPKTFDSRKQWPNCYTIREIRDQGSCGSCWAFGAVEAMSDRICIATNGKVSIEISAEDLLSCCTSCGNGCDGGFPSSAWEYWVDNGIVTGGLYNSQKGCQPYLIPSCDHHVKGHLPPCKGSVPTPNCVHLCEKGYNISFRNDKHYGKSSYQVSGDVQQIQSEIMKNGPVEGAFSVYGDFLTYKSGVYQHHTGEFLGGHAIRILGWGEENDVPYWLVANSWNSDWGDKGYFKILRGSDECGIEGEISAGLPDIDASGRL</sequence>
<dbReference type="AlphaFoldDB" id="A0A1W7RAU0"/>
<dbReference type="Pfam" id="PF08127">
    <property type="entry name" value="Propeptide_C1"/>
    <property type="match status" value="1"/>
</dbReference>
<organism evidence="10">
    <name type="scientific">Hadrurus spadix</name>
    <dbReference type="NCBI Taxonomy" id="141984"/>
    <lineage>
        <taxon>Eukaryota</taxon>
        <taxon>Metazoa</taxon>
        <taxon>Ecdysozoa</taxon>
        <taxon>Arthropoda</taxon>
        <taxon>Chelicerata</taxon>
        <taxon>Arachnida</taxon>
        <taxon>Scorpiones</taxon>
        <taxon>Iurida</taxon>
        <taxon>Iuroidea</taxon>
        <taxon>Hadrurus</taxon>
    </lineage>
</organism>
<dbReference type="InterPro" id="IPR025661">
    <property type="entry name" value="Pept_asp_AS"/>
</dbReference>
<dbReference type="InterPro" id="IPR025660">
    <property type="entry name" value="Pept_his_AS"/>
</dbReference>
<proteinExistence type="inferred from homology"/>
<dbReference type="SUPFAM" id="SSF54001">
    <property type="entry name" value="Cysteine proteinases"/>
    <property type="match status" value="1"/>
</dbReference>
<evidence type="ECO:0000256" key="3">
    <source>
        <dbReference type="ARBA" id="ARBA00022729"/>
    </source>
</evidence>
<dbReference type="GO" id="GO:0004197">
    <property type="term" value="F:cysteine-type endopeptidase activity"/>
    <property type="evidence" value="ECO:0007669"/>
    <property type="project" value="InterPro"/>
</dbReference>
<evidence type="ECO:0000256" key="7">
    <source>
        <dbReference type="ARBA" id="ARBA00023157"/>
    </source>
</evidence>